<sequence>MATTAPNTLLGLASELRLAIFEQVFRSITIDIERGEQRVERTVTTLDREDDEDGPQISIAESAKRGLSPLPSTPHSVINLKLVNRTFAKEIGDKWHQQVTYHFPSTVAFIDVLSQWPKEKISSLRHVHVCDTPLPLYPIDQPGCYHTHDFSAAPPLFPGLALDTLTVENIWLEPNGKPLDGWCLSATYHALMDLVDTSGWRHFHYQSGILGLKPNQLRDIENKIAELKAERGEDDFTYSFRPLRPQLEGLDTLSVDGTITSSDTEEERAQISEWYAEHPEVEPQGAFPSDVVEKGIAFRASRGSRAKYIETGERLGPVLKGLMEVMTWSQSRATDEYLVDDGLDNATGHL</sequence>
<dbReference type="GeneID" id="71986763"/>
<dbReference type="AlphaFoldDB" id="A0A9Q8PAT9"/>
<accession>A0A9Q8PAT9</accession>
<gene>
    <name evidence="1" type="ORF">CLAFUR5_06885</name>
</gene>
<protein>
    <submittedName>
        <fullName evidence="1">Uncharacterized protein</fullName>
    </submittedName>
</protein>
<keyword evidence="2" id="KW-1185">Reference proteome</keyword>
<reference evidence="1" key="2">
    <citation type="journal article" date="2022" name="Microb. Genom.">
        <title>A chromosome-scale genome assembly of the tomato pathogen Cladosporium fulvum reveals a compartmentalized genome architecture and the presence of a dispensable chromosome.</title>
        <authorList>
            <person name="Zaccaron A.Z."/>
            <person name="Chen L.H."/>
            <person name="Samaras A."/>
            <person name="Stergiopoulos I."/>
        </authorList>
    </citation>
    <scope>NUCLEOTIDE SEQUENCE</scope>
    <source>
        <strain evidence="1">Race5_Kim</strain>
    </source>
</reference>
<organism evidence="1 2">
    <name type="scientific">Passalora fulva</name>
    <name type="common">Tomato leaf mold</name>
    <name type="synonym">Cladosporium fulvum</name>
    <dbReference type="NCBI Taxonomy" id="5499"/>
    <lineage>
        <taxon>Eukaryota</taxon>
        <taxon>Fungi</taxon>
        <taxon>Dikarya</taxon>
        <taxon>Ascomycota</taxon>
        <taxon>Pezizomycotina</taxon>
        <taxon>Dothideomycetes</taxon>
        <taxon>Dothideomycetidae</taxon>
        <taxon>Mycosphaerellales</taxon>
        <taxon>Mycosphaerellaceae</taxon>
        <taxon>Fulvia</taxon>
    </lineage>
</organism>
<dbReference type="EMBL" id="CP090168">
    <property type="protein sequence ID" value="UJO19070.1"/>
    <property type="molecule type" value="Genomic_DNA"/>
</dbReference>
<evidence type="ECO:0000313" key="1">
    <source>
        <dbReference type="EMBL" id="UJO19070.1"/>
    </source>
</evidence>
<dbReference type="Proteomes" id="UP000756132">
    <property type="component" value="Chromosome 6"/>
</dbReference>
<dbReference type="OrthoDB" id="72726at2759"/>
<reference evidence="1" key="1">
    <citation type="submission" date="2021-12" db="EMBL/GenBank/DDBJ databases">
        <authorList>
            <person name="Zaccaron A."/>
            <person name="Stergiopoulos I."/>
        </authorList>
    </citation>
    <scope>NUCLEOTIDE SEQUENCE</scope>
    <source>
        <strain evidence="1">Race5_Kim</strain>
    </source>
</reference>
<evidence type="ECO:0000313" key="2">
    <source>
        <dbReference type="Proteomes" id="UP000756132"/>
    </source>
</evidence>
<dbReference type="KEGG" id="ffu:CLAFUR5_06885"/>
<dbReference type="RefSeq" id="XP_047763436.1">
    <property type="nucleotide sequence ID" value="XM_047906033.1"/>
</dbReference>
<proteinExistence type="predicted"/>
<name>A0A9Q8PAT9_PASFU</name>